<dbReference type="PANTHER" id="PTHR46585:SF1">
    <property type="entry name" value="CHROMO DOMAIN-CONTAINING PROTEIN"/>
    <property type="match status" value="1"/>
</dbReference>
<gene>
    <name evidence="1" type="ORF">RF55_21503</name>
</gene>
<dbReference type="Proteomes" id="UP000036403">
    <property type="component" value="Unassembled WGS sequence"/>
</dbReference>
<dbReference type="OrthoDB" id="7690739at2759"/>
<name>A0A0J7JYD4_LASNI</name>
<dbReference type="Gene3D" id="3.30.420.10">
    <property type="entry name" value="Ribonuclease H-like superfamily/Ribonuclease H"/>
    <property type="match status" value="1"/>
</dbReference>
<dbReference type="PANTHER" id="PTHR46585">
    <property type="entry name" value="INTEGRASE CORE DOMAIN CONTAINING PROTEIN"/>
    <property type="match status" value="1"/>
</dbReference>
<dbReference type="STRING" id="67767.A0A0J7JYD4"/>
<dbReference type="InterPro" id="IPR012337">
    <property type="entry name" value="RNaseH-like_sf"/>
</dbReference>
<dbReference type="InterPro" id="IPR036397">
    <property type="entry name" value="RNaseH_sf"/>
</dbReference>
<proteinExistence type="predicted"/>
<dbReference type="EMBL" id="LBMM01022357">
    <property type="protein sequence ID" value="KMQ82906.1"/>
    <property type="molecule type" value="Genomic_DNA"/>
</dbReference>
<accession>A0A0J7JYD4</accession>
<dbReference type="SUPFAM" id="SSF53098">
    <property type="entry name" value="Ribonuclease H-like"/>
    <property type="match status" value="1"/>
</dbReference>
<dbReference type="GO" id="GO:0003676">
    <property type="term" value="F:nucleic acid binding"/>
    <property type="evidence" value="ECO:0007669"/>
    <property type="project" value="InterPro"/>
</dbReference>
<evidence type="ECO:0000313" key="2">
    <source>
        <dbReference type="Proteomes" id="UP000036403"/>
    </source>
</evidence>
<dbReference type="AlphaFoldDB" id="A0A0J7JYD4"/>
<evidence type="ECO:0000313" key="1">
    <source>
        <dbReference type="EMBL" id="KMQ82906.1"/>
    </source>
</evidence>
<sequence length="143" mass="16230">MVGGLNEQFQTDLVDMQSLAKLNDGYKYILTCIDILSKYAWAIPLKKKAESIVEVFKKIFAERTPHYLQSDAGKATLYKQILQKICQVSRNECYWTLSSDSPTRSCLSVKVGSDWFLSGHVVKPLLSTKSAERAYKKLPYQLA</sequence>
<comment type="caution">
    <text evidence="1">The sequence shown here is derived from an EMBL/GenBank/DDBJ whole genome shotgun (WGS) entry which is preliminary data.</text>
</comment>
<dbReference type="PaxDb" id="67767-A0A0J7JYD4"/>
<organism evidence="1 2">
    <name type="scientific">Lasius niger</name>
    <name type="common">Black garden ant</name>
    <dbReference type="NCBI Taxonomy" id="67767"/>
    <lineage>
        <taxon>Eukaryota</taxon>
        <taxon>Metazoa</taxon>
        <taxon>Ecdysozoa</taxon>
        <taxon>Arthropoda</taxon>
        <taxon>Hexapoda</taxon>
        <taxon>Insecta</taxon>
        <taxon>Pterygota</taxon>
        <taxon>Neoptera</taxon>
        <taxon>Endopterygota</taxon>
        <taxon>Hymenoptera</taxon>
        <taxon>Apocrita</taxon>
        <taxon>Aculeata</taxon>
        <taxon>Formicoidea</taxon>
        <taxon>Formicidae</taxon>
        <taxon>Formicinae</taxon>
        <taxon>Lasius</taxon>
        <taxon>Lasius</taxon>
    </lineage>
</organism>
<keyword evidence="2" id="KW-1185">Reference proteome</keyword>
<protein>
    <submittedName>
        <fullName evidence="1">Lrr and pyd domains-containing protein 3-like protein</fullName>
    </submittedName>
</protein>
<reference evidence="1 2" key="1">
    <citation type="submission" date="2015-04" db="EMBL/GenBank/DDBJ databases">
        <title>Lasius niger genome sequencing.</title>
        <authorList>
            <person name="Konorov E.A."/>
            <person name="Nikitin M.A."/>
            <person name="Kirill M.V."/>
            <person name="Chang P."/>
        </authorList>
    </citation>
    <scope>NUCLEOTIDE SEQUENCE [LARGE SCALE GENOMIC DNA]</scope>
    <source>
        <tissue evidence="1">Whole</tissue>
    </source>
</reference>